<keyword evidence="2" id="KW-1185">Reference proteome</keyword>
<evidence type="ECO:0000313" key="1">
    <source>
        <dbReference type="EMBL" id="KAH7353977.1"/>
    </source>
</evidence>
<protein>
    <submittedName>
        <fullName evidence="1">Uncharacterized protein</fullName>
    </submittedName>
</protein>
<reference evidence="1" key="1">
    <citation type="journal article" date="2021" name="Nat. Commun.">
        <title>Genetic determinants of endophytism in the Arabidopsis root mycobiome.</title>
        <authorList>
            <person name="Mesny F."/>
            <person name="Miyauchi S."/>
            <person name="Thiergart T."/>
            <person name="Pickel B."/>
            <person name="Atanasova L."/>
            <person name="Karlsson M."/>
            <person name="Huettel B."/>
            <person name="Barry K.W."/>
            <person name="Haridas S."/>
            <person name="Chen C."/>
            <person name="Bauer D."/>
            <person name="Andreopoulos W."/>
            <person name="Pangilinan J."/>
            <person name="LaButti K."/>
            <person name="Riley R."/>
            <person name="Lipzen A."/>
            <person name="Clum A."/>
            <person name="Drula E."/>
            <person name="Henrissat B."/>
            <person name="Kohler A."/>
            <person name="Grigoriev I.V."/>
            <person name="Martin F.M."/>
            <person name="Hacquard S."/>
        </authorList>
    </citation>
    <scope>NUCLEOTIDE SEQUENCE</scope>
    <source>
        <strain evidence="1">MPI-CAGE-AT-0016</strain>
    </source>
</reference>
<name>A0A8K0X0F9_9PEZI</name>
<dbReference type="AlphaFoldDB" id="A0A8K0X0F9"/>
<accession>A0A8K0X0F9</accession>
<proteinExistence type="predicted"/>
<evidence type="ECO:0000313" key="2">
    <source>
        <dbReference type="Proteomes" id="UP000813385"/>
    </source>
</evidence>
<comment type="caution">
    <text evidence="1">The sequence shown here is derived from an EMBL/GenBank/DDBJ whole genome shotgun (WGS) entry which is preliminary data.</text>
</comment>
<gene>
    <name evidence="1" type="ORF">B0T11DRAFT_122397</name>
</gene>
<organism evidence="1 2">
    <name type="scientific">Plectosphaerella cucumerina</name>
    <dbReference type="NCBI Taxonomy" id="40658"/>
    <lineage>
        <taxon>Eukaryota</taxon>
        <taxon>Fungi</taxon>
        <taxon>Dikarya</taxon>
        <taxon>Ascomycota</taxon>
        <taxon>Pezizomycotina</taxon>
        <taxon>Sordariomycetes</taxon>
        <taxon>Hypocreomycetidae</taxon>
        <taxon>Glomerellales</taxon>
        <taxon>Plectosphaerellaceae</taxon>
        <taxon>Plectosphaerella</taxon>
    </lineage>
</organism>
<dbReference type="Proteomes" id="UP000813385">
    <property type="component" value="Unassembled WGS sequence"/>
</dbReference>
<dbReference type="EMBL" id="JAGPXD010000005">
    <property type="protein sequence ID" value="KAH7353977.1"/>
    <property type="molecule type" value="Genomic_DNA"/>
</dbReference>
<sequence length="268" mass="28571">MTSVRHWGRGYGPDRSLLQACAEMPWSRGIWARAIQGRDLGETGKTGQVGSLVARSDVRLLEVRGREAQGGVLRGSTVQNASVESSAGLQGWTCPCRRANTYNSGQDRDDPSCGRLALACLRGFGALCLAQLDVEQRRRLSFTAPVKCDKPPSLCPVGGIEGRPHPGDPCCGGRVSWSVRVEQEVGSLDNTEDCQWVGACCRVPFLCFGLRALTLFVCWRCCCRTGAANAVSGGAGVERSSRWALRHGASAGMGAPGADHHRAQDGQG</sequence>